<organism evidence="2 3">
    <name type="scientific">Pseudomonas putida</name>
    <name type="common">Arthrobacter siderocapsulatus</name>
    <dbReference type="NCBI Taxonomy" id="303"/>
    <lineage>
        <taxon>Bacteria</taxon>
        <taxon>Pseudomonadati</taxon>
        <taxon>Pseudomonadota</taxon>
        <taxon>Gammaproteobacteria</taxon>
        <taxon>Pseudomonadales</taxon>
        <taxon>Pseudomonadaceae</taxon>
        <taxon>Pseudomonas</taxon>
    </lineage>
</organism>
<dbReference type="PRINTS" id="PR01483">
    <property type="entry name" value="FASYNTHASE"/>
</dbReference>
<dbReference type="AlphaFoldDB" id="A0A2S3X9X2"/>
<dbReference type="EMBL" id="MINH01000016">
    <property type="protein sequence ID" value="POG12406.1"/>
    <property type="molecule type" value="Genomic_DNA"/>
</dbReference>
<name>A0A2S3X9X2_PSEPU</name>
<feature type="domain" description="MaoC-like" evidence="1">
    <location>
        <begin position="185"/>
        <end position="259"/>
    </location>
</feature>
<dbReference type="PANTHER" id="PTHR43841:SF1">
    <property type="entry name" value="3-HYDROXYACYL-THIOESTER DEHYDRATASE X"/>
    <property type="match status" value="1"/>
</dbReference>
<dbReference type="InterPro" id="IPR002539">
    <property type="entry name" value="MaoC-like_dom"/>
</dbReference>
<dbReference type="SUPFAM" id="SSF54637">
    <property type="entry name" value="Thioesterase/thiol ester dehydrase-isomerase"/>
    <property type="match status" value="1"/>
</dbReference>
<gene>
    <name evidence="2" type="ORF">BGP84_03735</name>
</gene>
<reference evidence="2 3" key="2">
    <citation type="submission" date="2018-03" db="EMBL/GenBank/DDBJ databases">
        <title>Draft genome of Pseudomonas putida strain KH-21-114.</title>
        <authorList>
            <person name="Yoshizawa S."/>
            <person name="Khan N.H."/>
            <person name="Nishimura M."/>
            <person name="Chiura H.X."/>
            <person name="Ogura Y."/>
            <person name="Hayashi T."/>
            <person name="Kogure K."/>
        </authorList>
    </citation>
    <scope>NUCLEOTIDE SEQUENCE [LARGE SCALE GENOMIC DNA]</scope>
    <source>
        <strain evidence="2 3">KH-21-114</strain>
    </source>
</reference>
<dbReference type="PANTHER" id="PTHR43841">
    <property type="entry name" value="3-HYDROXYACYL-THIOESTER DEHYDRATASE HTDX-RELATED"/>
    <property type="match status" value="1"/>
</dbReference>
<dbReference type="GO" id="GO:0006633">
    <property type="term" value="P:fatty acid biosynthetic process"/>
    <property type="evidence" value="ECO:0007669"/>
    <property type="project" value="InterPro"/>
</dbReference>
<accession>A0A2S3X9X2</accession>
<dbReference type="Pfam" id="PF01575">
    <property type="entry name" value="MaoC_dehydratas"/>
    <property type="match status" value="1"/>
</dbReference>
<protein>
    <submittedName>
        <fullName evidence="2">Acyl dehydratase</fullName>
    </submittedName>
</protein>
<dbReference type="GO" id="GO:0005835">
    <property type="term" value="C:fatty acid synthase complex"/>
    <property type="evidence" value="ECO:0007669"/>
    <property type="project" value="InterPro"/>
</dbReference>
<dbReference type="InterPro" id="IPR003965">
    <property type="entry name" value="Fatty_acid_synthase"/>
</dbReference>
<proteinExistence type="predicted"/>
<dbReference type="RefSeq" id="WP_103445807.1">
    <property type="nucleotide sequence ID" value="NZ_MINH01000016.1"/>
</dbReference>
<sequence>MSRQWQDLHSPDSRASLYLRAASKRKISGASLPAAGLRSFIRVEPGNLAAYRRLCHFTDDGRLPGTYPHVMAFTLQLQLLTAHDFPFPLLGLVHLHNRIDVLRPLGGIDGLRFAVYADNLQGHAKGGTFDLVTEAEDGLGLLWRETSRMLVRGLKLEGPSGDGEETEPGPQPEVTRWYADGDIGRRYAKVCGDYNPIHLSAASARLFGFPKAIAHGMWSNAMALAALRTHMPNSGYRFEVGFRKPVRLPSEVVLSASEAGPAGELRLDGHAGLLHMVGRWAVL</sequence>
<dbReference type="Gene3D" id="3.10.129.10">
    <property type="entry name" value="Hotdog Thioesterase"/>
    <property type="match status" value="1"/>
</dbReference>
<evidence type="ECO:0000313" key="2">
    <source>
        <dbReference type="EMBL" id="POG12406.1"/>
    </source>
</evidence>
<reference evidence="2 3" key="1">
    <citation type="submission" date="2016-08" db="EMBL/GenBank/DDBJ databases">
        <authorList>
            <person name="Seilhamer J.J."/>
        </authorList>
    </citation>
    <scope>NUCLEOTIDE SEQUENCE [LARGE SCALE GENOMIC DNA]</scope>
    <source>
        <strain evidence="2 3">KH-21-114</strain>
    </source>
</reference>
<dbReference type="Proteomes" id="UP000237230">
    <property type="component" value="Unassembled WGS sequence"/>
</dbReference>
<dbReference type="GO" id="GO:0004312">
    <property type="term" value="F:fatty acid synthase activity"/>
    <property type="evidence" value="ECO:0007669"/>
    <property type="project" value="InterPro"/>
</dbReference>
<evidence type="ECO:0000259" key="1">
    <source>
        <dbReference type="Pfam" id="PF01575"/>
    </source>
</evidence>
<comment type="caution">
    <text evidence="2">The sequence shown here is derived from an EMBL/GenBank/DDBJ whole genome shotgun (WGS) entry which is preliminary data.</text>
</comment>
<dbReference type="InterPro" id="IPR029069">
    <property type="entry name" value="HotDog_dom_sf"/>
</dbReference>
<evidence type="ECO:0000313" key="3">
    <source>
        <dbReference type="Proteomes" id="UP000237230"/>
    </source>
</evidence>
<dbReference type="OrthoDB" id="9774179at2"/>